<evidence type="ECO:0000256" key="1">
    <source>
        <dbReference type="SAM" id="Phobius"/>
    </source>
</evidence>
<dbReference type="OrthoDB" id="10477341at2759"/>
<evidence type="ECO:0000313" key="2">
    <source>
        <dbReference type="EMBL" id="KRX46963.1"/>
    </source>
</evidence>
<dbReference type="Proteomes" id="UP000055048">
    <property type="component" value="Unassembled WGS sequence"/>
</dbReference>
<dbReference type="EMBL" id="JYDJ01000049">
    <property type="protein sequence ID" value="KRX46963.1"/>
    <property type="molecule type" value="Genomic_DNA"/>
</dbReference>
<feature type="transmembrane region" description="Helical" evidence="1">
    <location>
        <begin position="48"/>
        <end position="69"/>
    </location>
</feature>
<keyword evidence="1" id="KW-0472">Membrane</keyword>
<keyword evidence="1" id="KW-0812">Transmembrane</keyword>
<organism evidence="2 3">
    <name type="scientific">Trichinella murrelli</name>
    <dbReference type="NCBI Taxonomy" id="144512"/>
    <lineage>
        <taxon>Eukaryota</taxon>
        <taxon>Metazoa</taxon>
        <taxon>Ecdysozoa</taxon>
        <taxon>Nematoda</taxon>
        <taxon>Enoplea</taxon>
        <taxon>Dorylaimia</taxon>
        <taxon>Trichinellida</taxon>
        <taxon>Trichinellidae</taxon>
        <taxon>Trichinella</taxon>
    </lineage>
</organism>
<protein>
    <submittedName>
        <fullName evidence="2">Uncharacterized protein</fullName>
    </submittedName>
</protein>
<evidence type="ECO:0000313" key="3">
    <source>
        <dbReference type="Proteomes" id="UP000055048"/>
    </source>
</evidence>
<sequence length="185" mass="21185">MLGLQMRHRLVADQEQLITDQTLPQRPSGCFLASFSAFVGSFRFRFRFRFAVATIVFGFADAVLSLRCGSRRCRDGRRRTRVDSFVGRGAVRAVGRSWRRRWRRCRDQCRYRICRRAVDGRRGRFAVTIVSFRRRLVERNHVGGGVIRTFAGDVLFDAGTVCRSKIADRAAKPRRRLGVRGGSLG</sequence>
<dbReference type="AlphaFoldDB" id="A0A0V0U860"/>
<keyword evidence="1" id="KW-1133">Transmembrane helix</keyword>
<accession>A0A0V0U860</accession>
<comment type="caution">
    <text evidence="2">The sequence shown here is derived from an EMBL/GenBank/DDBJ whole genome shotgun (WGS) entry which is preliminary data.</text>
</comment>
<reference evidence="2 3" key="1">
    <citation type="submission" date="2015-01" db="EMBL/GenBank/DDBJ databases">
        <title>Evolution of Trichinella species and genotypes.</title>
        <authorList>
            <person name="Korhonen P.K."/>
            <person name="Edoardo P."/>
            <person name="Giuseppe L.R."/>
            <person name="Gasser R.B."/>
        </authorList>
    </citation>
    <scope>NUCLEOTIDE SEQUENCE [LARGE SCALE GENOMIC DNA]</scope>
    <source>
        <strain evidence="2">ISS417</strain>
    </source>
</reference>
<name>A0A0V0U860_9BILA</name>
<proteinExistence type="predicted"/>
<keyword evidence="3" id="KW-1185">Reference proteome</keyword>
<gene>
    <name evidence="2" type="ORF">T05_2354</name>
</gene>